<comment type="caution">
    <text evidence="2">The sequence shown here is derived from an EMBL/GenBank/DDBJ whole genome shotgun (WGS) entry which is preliminary data.</text>
</comment>
<dbReference type="InterPro" id="IPR043138">
    <property type="entry name" value="GGT_lsub"/>
</dbReference>
<dbReference type="Pfam" id="PF01019">
    <property type="entry name" value="G_glu_transpept"/>
    <property type="match status" value="1"/>
</dbReference>
<proteinExistence type="inferred from homology"/>
<keyword evidence="2" id="KW-0012">Acyltransferase</keyword>
<dbReference type="Proteomes" id="UP000029223">
    <property type="component" value="Unassembled WGS sequence"/>
</dbReference>
<keyword evidence="3" id="KW-1185">Reference proteome</keyword>
<evidence type="ECO:0000313" key="3">
    <source>
        <dbReference type="Proteomes" id="UP000029223"/>
    </source>
</evidence>
<dbReference type="EMBL" id="BBMS01000045">
    <property type="protein sequence ID" value="GAL28563.1"/>
    <property type="molecule type" value="Genomic_DNA"/>
</dbReference>
<name>A0ABQ0JIG3_9VIBR</name>
<dbReference type="InterPro" id="IPR029055">
    <property type="entry name" value="Ntn_hydrolases_N"/>
</dbReference>
<dbReference type="Gene3D" id="1.10.246.130">
    <property type="match status" value="1"/>
</dbReference>
<evidence type="ECO:0000256" key="1">
    <source>
        <dbReference type="ARBA" id="ARBA00009381"/>
    </source>
</evidence>
<organism evidence="2 3">
    <name type="scientific">Vibrio variabilis</name>
    <dbReference type="NCBI Taxonomy" id="990271"/>
    <lineage>
        <taxon>Bacteria</taxon>
        <taxon>Pseudomonadati</taxon>
        <taxon>Pseudomonadota</taxon>
        <taxon>Gammaproteobacteria</taxon>
        <taxon>Vibrionales</taxon>
        <taxon>Vibrionaceae</taxon>
        <taxon>Vibrio</taxon>
    </lineage>
</organism>
<dbReference type="PANTHER" id="PTHR43199">
    <property type="entry name" value="GLUTATHIONE HYDROLASE"/>
    <property type="match status" value="1"/>
</dbReference>
<gene>
    <name evidence="2" type="ORF">JCM19239_3240</name>
</gene>
<keyword evidence="2" id="KW-0808">Transferase</keyword>
<dbReference type="EC" id="2.3.2.2" evidence="2"/>
<accession>A0ABQ0JIG3</accession>
<dbReference type="SUPFAM" id="SSF56235">
    <property type="entry name" value="N-terminal nucleophile aminohydrolases (Ntn hydrolases)"/>
    <property type="match status" value="1"/>
</dbReference>
<dbReference type="GO" id="GO:0103068">
    <property type="term" value="F:leukotriene C4 gamma-glutamyl transferase activity"/>
    <property type="evidence" value="ECO:0007669"/>
    <property type="project" value="UniProtKB-EC"/>
</dbReference>
<evidence type="ECO:0000313" key="2">
    <source>
        <dbReference type="EMBL" id="GAL28563.1"/>
    </source>
</evidence>
<dbReference type="PRINTS" id="PR01210">
    <property type="entry name" value="GGTRANSPTASE"/>
</dbReference>
<protein>
    <submittedName>
        <fullName evidence="2">Gamma-glutamyltranspeptidase</fullName>
        <ecNumber evidence="2">2.3.2.2</ecNumber>
    </submittedName>
</protein>
<dbReference type="PANTHER" id="PTHR43199:SF1">
    <property type="entry name" value="GLUTATHIONE HYDROLASE PROENZYME"/>
    <property type="match status" value="1"/>
</dbReference>
<dbReference type="InterPro" id="IPR051792">
    <property type="entry name" value="GGT_bact"/>
</dbReference>
<comment type="similarity">
    <text evidence="1">Belongs to the gamma-glutamyltransferase family.</text>
</comment>
<reference evidence="3" key="1">
    <citation type="submission" date="2014-09" db="EMBL/GenBank/DDBJ databases">
        <title>Vibrio variabilis JCM 19239. (C206) whole genome shotgun sequence.</title>
        <authorList>
            <person name="Sawabe T."/>
            <person name="Meirelles P."/>
            <person name="Nakanishi M."/>
            <person name="Sayaka M."/>
            <person name="Hattori M."/>
            <person name="Ohkuma M."/>
        </authorList>
    </citation>
    <scope>NUCLEOTIDE SEQUENCE [LARGE SCALE GENOMIC DNA]</scope>
    <source>
        <strain evidence="3">JCM 19239</strain>
    </source>
</reference>
<sequence>MVQPAINYAEHGYSMNSYTYDIVVREQSRLVHDPEIKSLYWNGDDIRPTGTLMTNPKMATTLKAIAEQGANYMYQGPLAKRIVDTVNAQLDKEQPKLSVEDFANYRVKTRDIVKSDYRGNEIVSFGYPASGGVLVSQSLDMLEKYDIASMPKTTAEPWRLMVEAMRLAKADRIAYAGDPSYVETPVEALLDEDYLDDRIDMIPEQGAGDSKTIKPGLPEIKTPAQHEGFESQDTGHISIVDSEGNAIAMTSTVGTGMALASWSTASCSTRKWPTSHRYQHSKVSLSRTLLRQVNALVQQSLL</sequence>